<evidence type="ECO:0000313" key="2">
    <source>
        <dbReference type="Proteomes" id="UP000625976"/>
    </source>
</evidence>
<name>A0A917GSA8_9FLAO</name>
<reference evidence="1" key="2">
    <citation type="submission" date="2020-09" db="EMBL/GenBank/DDBJ databases">
        <authorList>
            <person name="Sun Q."/>
            <person name="Zhou Y."/>
        </authorList>
    </citation>
    <scope>NUCLEOTIDE SEQUENCE</scope>
    <source>
        <strain evidence="1">CGMCC 1.12751</strain>
    </source>
</reference>
<accession>A0A917GSA8</accession>
<dbReference type="AlphaFoldDB" id="A0A917GSA8"/>
<evidence type="ECO:0000313" key="1">
    <source>
        <dbReference type="EMBL" id="GGG54951.1"/>
    </source>
</evidence>
<protein>
    <submittedName>
        <fullName evidence="1">Uncharacterized protein</fullName>
    </submittedName>
</protein>
<dbReference type="Proteomes" id="UP000625976">
    <property type="component" value="Unassembled WGS sequence"/>
</dbReference>
<proteinExistence type="predicted"/>
<dbReference type="RefSeq" id="WP_188465813.1">
    <property type="nucleotide sequence ID" value="NZ_BMFQ01000003.1"/>
</dbReference>
<organism evidence="1 2">
    <name type="scientific">Bizionia arctica</name>
    <dbReference type="NCBI Taxonomy" id="1495645"/>
    <lineage>
        <taxon>Bacteria</taxon>
        <taxon>Pseudomonadati</taxon>
        <taxon>Bacteroidota</taxon>
        <taxon>Flavobacteriia</taxon>
        <taxon>Flavobacteriales</taxon>
        <taxon>Flavobacteriaceae</taxon>
        <taxon>Bizionia</taxon>
    </lineage>
</organism>
<comment type="caution">
    <text evidence="1">The sequence shown here is derived from an EMBL/GenBank/DDBJ whole genome shotgun (WGS) entry which is preliminary data.</text>
</comment>
<reference evidence="1" key="1">
    <citation type="journal article" date="2014" name="Int. J. Syst. Evol. Microbiol.">
        <title>Complete genome sequence of Corynebacterium casei LMG S-19264T (=DSM 44701T), isolated from a smear-ripened cheese.</title>
        <authorList>
            <consortium name="US DOE Joint Genome Institute (JGI-PGF)"/>
            <person name="Walter F."/>
            <person name="Albersmeier A."/>
            <person name="Kalinowski J."/>
            <person name="Ruckert C."/>
        </authorList>
    </citation>
    <scope>NUCLEOTIDE SEQUENCE</scope>
    <source>
        <strain evidence="1">CGMCC 1.12751</strain>
    </source>
</reference>
<sequence>MRKQHLISFNILLFVLASLLIVNCVSRTDGKMENGYVNEIDTLFEENTTNIIAIGRTFYRKQATIHNGLLEFKQPDGEKYIIVVVKEKESDEFSLFVIEDFNEFIEKTKVVMNNSSKDYTVSIDDLESTFMRKSLSFDKGVFIRKEANNTPSTIFDLSEKDINEIDAAYNSFLNE</sequence>
<keyword evidence="2" id="KW-1185">Reference proteome</keyword>
<gene>
    <name evidence="1" type="ORF">GCM10010976_27350</name>
</gene>
<dbReference type="EMBL" id="BMFQ01000003">
    <property type="protein sequence ID" value="GGG54951.1"/>
    <property type="molecule type" value="Genomic_DNA"/>
</dbReference>